<keyword evidence="3" id="KW-1185">Reference proteome</keyword>
<protein>
    <submittedName>
        <fullName evidence="2">Uncharacterized protein</fullName>
    </submittedName>
</protein>
<name>A0A4Y2JEM0_ARAVE</name>
<accession>A0A4Y2JEM0</accession>
<dbReference type="AlphaFoldDB" id="A0A4Y2JEM0"/>
<feature type="region of interest" description="Disordered" evidence="1">
    <location>
        <begin position="1"/>
        <end position="29"/>
    </location>
</feature>
<gene>
    <name evidence="2" type="ORF">AVEN_196973_1</name>
</gene>
<proteinExistence type="predicted"/>
<reference evidence="2 3" key="1">
    <citation type="journal article" date="2019" name="Sci. Rep.">
        <title>Orb-weaving spider Araneus ventricosus genome elucidates the spidroin gene catalogue.</title>
        <authorList>
            <person name="Kono N."/>
            <person name="Nakamura H."/>
            <person name="Ohtoshi R."/>
            <person name="Moran D.A.P."/>
            <person name="Shinohara A."/>
            <person name="Yoshida Y."/>
            <person name="Fujiwara M."/>
            <person name="Mori M."/>
            <person name="Tomita M."/>
            <person name="Arakawa K."/>
        </authorList>
    </citation>
    <scope>NUCLEOTIDE SEQUENCE [LARGE SCALE GENOMIC DNA]</scope>
</reference>
<sequence length="99" mass="11313">MASRIQMKETSTAGATGCRQPGKKKAKEREFSVGRLHISPLVVNPPIATSWFTITASQALRRSEAWWSELRSESLIRIRYNFTLHAKSTTFDNLYVREI</sequence>
<organism evidence="2 3">
    <name type="scientific">Araneus ventricosus</name>
    <name type="common">Orbweaver spider</name>
    <name type="synonym">Epeira ventricosa</name>
    <dbReference type="NCBI Taxonomy" id="182803"/>
    <lineage>
        <taxon>Eukaryota</taxon>
        <taxon>Metazoa</taxon>
        <taxon>Ecdysozoa</taxon>
        <taxon>Arthropoda</taxon>
        <taxon>Chelicerata</taxon>
        <taxon>Arachnida</taxon>
        <taxon>Araneae</taxon>
        <taxon>Araneomorphae</taxon>
        <taxon>Entelegynae</taxon>
        <taxon>Araneoidea</taxon>
        <taxon>Araneidae</taxon>
        <taxon>Araneus</taxon>
    </lineage>
</organism>
<evidence type="ECO:0000256" key="1">
    <source>
        <dbReference type="SAM" id="MobiDB-lite"/>
    </source>
</evidence>
<dbReference type="Proteomes" id="UP000499080">
    <property type="component" value="Unassembled WGS sequence"/>
</dbReference>
<comment type="caution">
    <text evidence="2">The sequence shown here is derived from an EMBL/GenBank/DDBJ whole genome shotgun (WGS) entry which is preliminary data.</text>
</comment>
<dbReference type="EMBL" id="BGPR01003454">
    <property type="protein sequence ID" value="GBM88335.1"/>
    <property type="molecule type" value="Genomic_DNA"/>
</dbReference>
<evidence type="ECO:0000313" key="3">
    <source>
        <dbReference type="Proteomes" id="UP000499080"/>
    </source>
</evidence>
<evidence type="ECO:0000313" key="2">
    <source>
        <dbReference type="EMBL" id="GBM88335.1"/>
    </source>
</evidence>